<dbReference type="Proteomes" id="UP000595897">
    <property type="component" value="Chromosome"/>
</dbReference>
<dbReference type="SUPFAM" id="SSF53448">
    <property type="entry name" value="Nucleotide-diphospho-sugar transferases"/>
    <property type="match status" value="1"/>
</dbReference>
<dbReference type="GO" id="GO:0016757">
    <property type="term" value="F:glycosyltransferase activity"/>
    <property type="evidence" value="ECO:0007669"/>
    <property type="project" value="InterPro"/>
</dbReference>
<proteinExistence type="predicted"/>
<protein>
    <submittedName>
        <fullName evidence="1">Capsular polysaccharide biosynthesis protein</fullName>
    </submittedName>
</protein>
<accession>A0A7R7EHU9</accession>
<name>A0A7R7EHU9_9FIRM</name>
<dbReference type="InterPro" id="IPR008441">
    <property type="entry name" value="AfumC-like_glycosyl_Trfase"/>
</dbReference>
<dbReference type="RefSeq" id="WP_271714318.1">
    <property type="nucleotide sequence ID" value="NZ_AP024169.1"/>
</dbReference>
<dbReference type="Gene3D" id="3.90.550.20">
    <property type="match status" value="1"/>
</dbReference>
<sequence length="317" mass="38478">MTGSEKIKKVGYKIEDRMLFGSVYDHFMLKLKYDTPPLSFLYNVMIGQKHRMLYYKRLKKIFWKECTKNPYWEKNEKIANKDTVWFCWLQGINEAPEVVKRCLESIRRNMKDKNIIILDQNNIFDYIELPDYIMEKWRAGIIGNAHFSDLIRLELLIRHGGLWIDATVFCTDTKLLEYIKDQPIFMFSFYYFGFNPEIMMANNWMLYGTSNQNIYCLTREFLYQYWRKYNRAVNYFIFQLFMTMAIEYYKAEFDKMPIVSQVDAHILSTYIFDSYDSNKYELLKSQTGIHKLSTRFDQESIKQKDTFYDRIIRRGEY</sequence>
<evidence type="ECO:0000313" key="1">
    <source>
        <dbReference type="EMBL" id="BCN29019.1"/>
    </source>
</evidence>
<dbReference type="InterPro" id="IPR029044">
    <property type="entry name" value="Nucleotide-diphossugar_trans"/>
</dbReference>
<organism evidence="1 2">
    <name type="scientific">Anaeromicropila herbilytica</name>
    <dbReference type="NCBI Taxonomy" id="2785025"/>
    <lineage>
        <taxon>Bacteria</taxon>
        <taxon>Bacillati</taxon>
        <taxon>Bacillota</taxon>
        <taxon>Clostridia</taxon>
        <taxon>Lachnospirales</taxon>
        <taxon>Lachnospiraceae</taxon>
        <taxon>Anaeromicropila</taxon>
    </lineage>
</organism>
<dbReference type="Pfam" id="PF05704">
    <property type="entry name" value="Caps_synth"/>
    <property type="match status" value="1"/>
</dbReference>
<gene>
    <name evidence="1" type="ORF">bsdtb5_03140</name>
</gene>
<keyword evidence="2" id="KW-1185">Reference proteome</keyword>
<reference evidence="1 2" key="1">
    <citation type="submission" date="2020-11" db="EMBL/GenBank/DDBJ databases">
        <title>Draft genome sequencing of a Lachnospiraceae strain isolated from anoxic soil subjected to BSD treatment.</title>
        <authorList>
            <person name="Uek A."/>
            <person name="Tonouchi A."/>
        </authorList>
    </citation>
    <scope>NUCLEOTIDE SEQUENCE [LARGE SCALE GENOMIC DNA]</scope>
    <source>
        <strain evidence="1 2">TB5</strain>
    </source>
</reference>
<dbReference type="EMBL" id="AP024169">
    <property type="protein sequence ID" value="BCN29019.1"/>
    <property type="molecule type" value="Genomic_DNA"/>
</dbReference>
<dbReference type="KEGG" id="ahb:bsdtb5_03140"/>
<dbReference type="AlphaFoldDB" id="A0A7R7EHU9"/>
<evidence type="ECO:0000313" key="2">
    <source>
        <dbReference type="Proteomes" id="UP000595897"/>
    </source>
</evidence>